<dbReference type="AlphaFoldDB" id="D1FPZ6"/>
<protein>
    <submittedName>
        <fullName evidence="1">Putative gag/capsid-like protein</fullName>
    </submittedName>
</protein>
<dbReference type="PANTHER" id="PTHR33198:SF19">
    <property type="entry name" value="CCHC-TYPE DOMAIN-CONTAINING PROTEIN"/>
    <property type="match status" value="1"/>
</dbReference>
<sequence>MSGNTIGQLPEFHGEGDDWNVYVERLDQFFEVNDVPETKRTALLISVIGSQSYKVLRDLCHPTLPKNKPFEELCELLGKQYSPQIAIFRERALFYNARQQPNENCTQWYGRIKKLSVDCKFGDNLEKILLDKFICGMKPGQVLDRLCEENETLELQHAVDIAINKECAST</sequence>
<dbReference type="EMBL" id="EZ419896">
    <property type="protein sequence ID" value="ACZ28251.1"/>
    <property type="molecule type" value="mRNA"/>
</dbReference>
<name>D1FPZ6_SIMNI</name>
<accession>D1FPZ6</accession>
<reference evidence="1" key="1">
    <citation type="submission" date="2009-10" db="EMBL/GenBank/DDBJ databases">
        <title>An Insight into the Sialotranscriptome of Simulium nigrimanum, a Black Fly Associated with Fogo Selvagem in South America.</title>
        <authorList>
            <person name="Ribeiro J.M.C."/>
            <person name="Valenzuela J.G."/>
            <person name="Pham V.M."/>
            <person name="Kleeman L."/>
            <person name="Barbian K.D."/>
            <person name="Favreau A.J."/>
            <person name="Eaton D.P."/>
            <person name="Aoki V."/>
            <person name="Hans-Filho G."/>
            <person name="Rivitti E.A."/>
            <person name="Diaz L.A."/>
        </authorList>
    </citation>
    <scope>NUCLEOTIDE SEQUENCE</scope>
    <source>
        <tissue evidence="1">Salivary glands</tissue>
    </source>
</reference>
<proteinExistence type="evidence at transcript level"/>
<evidence type="ECO:0000313" key="1">
    <source>
        <dbReference type="EMBL" id="ACZ28251.1"/>
    </source>
</evidence>
<dbReference type="PANTHER" id="PTHR33198">
    <property type="entry name" value="ANK_REP_REGION DOMAIN-CONTAINING PROTEIN-RELATED"/>
    <property type="match status" value="1"/>
</dbReference>
<organism evidence="1">
    <name type="scientific">Simulium nigrimanum</name>
    <name type="common">Black fly</name>
    <dbReference type="NCBI Taxonomy" id="683695"/>
    <lineage>
        <taxon>Eukaryota</taxon>
        <taxon>Metazoa</taxon>
        <taxon>Ecdysozoa</taxon>
        <taxon>Arthropoda</taxon>
        <taxon>Hexapoda</taxon>
        <taxon>Insecta</taxon>
        <taxon>Pterygota</taxon>
        <taxon>Neoptera</taxon>
        <taxon>Endopterygota</taxon>
        <taxon>Diptera</taxon>
        <taxon>Nematocera</taxon>
        <taxon>Chironomoidea</taxon>
        <taxon>Simuliidae</taxon>
        <taxon>Simulium</taxon>
    </lineage>
</organism>